<feature type="DNA-binding region" description="H-T-H motif" evidence="4">
    <location>
        <begin position="27"/>
        <end position="46"/>
    </location>
</feature>
<evidence type="ECO:0000256" key="3">
    <source>
        <dbReference type="ARBA" id="ARBA00023163"/>
    </source>
</evidence>
<accession>A0A143PBB5</accession>
<evidence type="ECO:0000256" key="4">
    <source>
        <dbReference type="PROSITE-ProRule" id="PRU00335"/>
    </source>
</evidence>
<dbReference type="Pfam" id="PF00440">
    <property type="entry name" value="TetR_N"/>
    <property type="match status" value="1"/>
</dbReference>
<dbReference type="Proteomes" id="UP000293854">
    <property type="component" value="Unassembled WGS sequence"/>
</dbReference>
<reference evidence="6 9" key="2">
    <citation type="submission" date="2021-01" db="EMBL/GenBank/DDBJ databases">
        <title>FDA dAtabase for Regulatory Grade micrObial Sequences (FDA-ARGOS): Supporting development and validation of Infectious Disease Dx tests.</title>
        <authorList>
            <person name="Sproer C."/>
            <person name="Gronow S."/>
            <person name="Severitt S."/>
            <person name="Schroder I."/>
            <person name="Tallon L."/>
            <person name="Sadzewicz L."/>
            <person name="Zhao X."/>
            <person name="Boylan J."/>
            <person name="Ott S."/>
            <person name="Bowen H."/>
            <person name="Vavikolanu K."/>
            <person name="Mehta A."/>
            <person name="Aluvathingal J."/>
            <person name="Nadendla S."/>
            <person name="Lowell S."/>
            <person name="Myers T."/>
            <person name="Yan Y."/>
            <person name="Sichtig H."/>
        </authorList>
    </citation>
    <scope>NUCLEOTIDE SEQUENCE [LARGE SCALE GENOMIC DNA]</scope>
    <source>
        <strain evidence="6 9">FDAARGOS_1148</strain>
    </source>
</reference>
<reference evidence="7 8" key="1">
    <citation type="submission" date="2018-11" db="EMBL/GenBank/DDBJ databases">
        <title>Genomic profiling of Staphylococcus species from a Poultry farm system in KwaZulu-Natal, South Africa.</title>
        <authorList>
            <person name="Amoako D.G."/>
            <person name="Somboro A.M."/>
            <person name="Abia A.L.K."/>
            <person name="Bester L.A."/>
            <person name="Essack S.Y."/>
        </authorList>
    </citation>
    <scope>NUCLEOTIDE SEQUENCE [LARGE SCALE GENOMIC DNA]</scope>
    <source>
        <strain evidence="7 8">SA11</strain>
    </source>
</reference>
<dbReference type="InterPro" id="IPR036271">
    <property type="entry name" value="Tet_transcr_reg_TetR-rel_C_sf"/>
</dbReference>
<proteinExistence type="predicted"/>
<dbReference type="InterPro" id="IPR001647">
    <property type="entry name" value="HTH_TetR"/>
</dbReference>
<dbReference type="PROSITE" id="PS50977">
    <property type="entry name" value="HTH_TETR_2"/>
    <property type="match status" value="1"/>
</dbReference>
<protein>
    <submittedName>
        <fullName evidence="6">TetR family transcriptional regulator</fullName>
    </submittedName>
    <submittedName>
        <fullName evidence="7">TetR/AcrR family transcriptional regulator</fullName>
    </submittedName>
</protein>
<keyword evidence="2 4" id="KW-0238">DNA-binding</keyword>
<dbReference type="InterPro" id="IPR009057">
    <property type="entry name" value="Homeodomain-like_sf"/>
</dbReference>
<evidence type="ECO:0000313" key="8">
    <source>
        <dbReference type="Proteomes" id="UP000293854"/>
    </source>
</evidence>
<gene>
    <name evidence="7" type="ORF">EIG99_07265</name>
    <name evidence="6" type="ORF">I6J05_11250</name>
</gene>
<dbReference type="PANTHER" id="PTHR47506:SF6">
    <property type="entry name" value="HTH-TYPE TRANSCRIPTIONAL REPRESSOR NEMR"/>
    <property type="match status" value="1"/>
</dbReference>
<evidence type="ECO:0000259" key="5">
    <source>
        <dbReference type="PROSITE" id="PS50977"/>
    </source>
</evidence>
<dbReference type="KEGG" id="scv:A4G25_07275"/>
<evidence type="ECO:0000313" key="6">
    <source>
        <dbReference type="EMBL" id="QQS82462.1"/>
    </source>
</evidence>
<dbReference type="GeneID" id="93727664"/>
<evidence type="ECO:0000256" key="2">
    <source>
        <dbReference type="ARBA" id="ARBA00023125"/>
    </source>
</evidence>
<dbReference type="GO" id="GO:0003677">
    <property type="term" value="F:DNA binding"/>
    <property type="evidence" value="ECO:0007669"/>
    <property type="project" value="UniProtKB-UniRule"/>
</dbReference>
<sequence>MDKSKKRADLLQAAIDIVNEQGTNYLTLDAVAKRAGVSKGGLLYHFESKQALIQGLVDYANTLYRENVDKSVTESESSGALLRGYIEATRKHRDENAAVTSAILAAHSNNKALLSPLQETYQEWQSEIAADQQDNVDATIIRLAIDGLWLSEIFGLDAIDEKTREAVLDRLIEYTRK</sequence>
<feature type="domain" description="HTH tetR-type" evidence="5">
    <location>
        <begin position="4"/>
        <end position="64"/>
    </location>
</feature>
<dbReference type="AlphaFoldDB" id="A0A143PBB5"/>
<evidence type="ECO:0000313" key="9">
    <source>
        <dbReference type="Proteomes" id="UP000595942"/>
    </source>
</evidence>
<dbReference type="Proteomes" id="UP000595942">
    <property type="component" value="Chromosome"/>
</dbReference>
<dbReference type="EMBL" id="CP068073">
    <property type="protein sequence ID" value="QQS82462.1"/>
    <property type="molecule type" value="Genomic_DNA"/>
</dbReference>
<organism evidence="7 8">
    <name type="scientific">Staphylococcus condimenti</name>
    <dbReference type="NCBI Taxonomy" id="70255"/>
    <lineage>
        <taxon>Bacteria</taxon>
        <taxon>Bacillati</taxon>
        <taxon>Bacillota</taxon>
        <taxon>Bacilli</taxon>
        <taxon>Bacillales</taxon>
        <taxon>Staphylococcaceae</taxon>
        <taxon>Staphylococcus</taxon>
    </lineage>
</organism>
<keyword evidence="9" id="KW-1185">Reference proteome</keyword>
<dbReference type="EMBL" id="RQTE01000128">
    <property type="protein sequence ID" value="RZI02038.1"/>
    <property type="molecule type" value="Genomic_DNA"/>
</dbReference>
<dbReference type="InterPro" id="IPR041479">
    <property type="entry name" value="TetR_CgmR_C"/>
</dbReference>
<dbReference type="RefSeq" id="WP_047132945.1">
    <property type="nucleotide sequence ID" value="NZ_CP015114.1"/>
</dbReference>
<dbReference type="SUPFAM" id="SSF46689">
    <property type="entry name" value="Homeodomain-like"/>
    <property type="match status" value="1"/>
</dbReference>
<dbReference type="PANTHER" id="PTHR47506">
    <property type="entry name" value="TRANSCRIPTIONAL REGULATORY PROTEIN"/>
    <property type="match status" value="1"/>
</dbReference>
<evidence type="ECO:0000256" key="1">
    <source>
        <dbReference type="ARBA" id="ARBA00023015"/>
    </source>
</evidence>
<keyword evidence="3" id="KW-0804">Transcription</keyword>
<dbReference type="SUPFAM" id="SSF48498">
    <property type="entry name" value="Tetracyclin repressor-like, C-terminal domain"/>
    <property type="match status" value="1"/>
</dbReference>
<name>A0A143PBB5_9STAP</name>
<dbReference type="Gene3D" id="1.10.357.10">
    <property type="entry name" value="Tetracycline Repressor, domain 2"/>
    <property type="match status" value="1"/>
</dbReference>
<evidence type="ECO:0000313" key="7">
    <source>
        <dbReference type="EMBL" id="RZI02038.1"/>
    </source>
</evidence>
<dbReference type="OrthoDB" id="9806334at2"/>
<keyword evidence="1" id="KW-0805">Transcription regulation</keyword>
<dbReference type="Pfam" id="PF17937">
    <property type="entry name" value="TetR_C_28"/>
    <property type="match status" value="1"/>
</dbReference>
<dbReference type="PRINTS" id="PR00455">
    <property type="entry name" value="HTHTETR"/>
</dbReference>